<dbReference type="PROSITE" id="PS50238">
    <property type="entry name" value="RHOGAP"/>
    <property type="match status" value="1"/>
</dbReference>
<dbReference type="Pfam" id="PF00169">
    <property type="entry name" value="PH"/>
    <property type="match status" value="1"/>
</dbReference>
<accession>A0ABP0DJ17</accession>
<feature type="domain" description="Rho-GAP" evidence="4">
    <location>
        <begin position="996"/>
        <end position="1189"/>
    </location>
</feature>
<evidence type="ECO:0000259" key="4">
    <source>
        <dbReference type="PROSITE" id="PS50238"/>
    </source>
</evidence>
<dbReference type="InterPro" id="IPR050729">
    <property type="entry name" value="Rho-GAP"/>
</dbReference>
<feature type="region of interest" description="Disordered" evidence="2">
    <location>
        <begin position="1185"/>
        <end position="1315"/>
    </location>
</feature>
<feature type="compositionally biased region" description="Polar residues" evidence="2">
    <location>
        <begin position="1193"/>
        <end position="1250"/>
    </location>
</feature>
<feature type="compositionally biased region" description="Polar residues" evidence="2">
    <location>
        <begin position="732"/>
        <end position="755"/>
    </location>
</feature>
<keyword evidence="6" id="KW-1185">Reference proteome</keyword>
<dbReference type="InterPro" id="IPR000198">
    <property type="entry name" value="RhoGAP_dom"/>
</dbReference>
<dbReference type="PANTHER" id="PTHR23176:SF129">
    <property type="entry name" value="RHO GTPASE ACTIVATING PROTEIN AT 16F, ISOFORM E-RELATED"/>
    <property type="match status" value="1"/>
</dbReference>
<feature type="compositionally biased region" description="Polar residues" evidence="2">
    <location>
        <begin position="1373"/>
        <end position="1384"/>
    </location>
</feature>
<keyword evidence="1" id="KW-0343">GTPase activation</keyword>
<reference evidence="5 6" key="1">
    <citation type="submission" date="2024-01" db="EMBL/GenBank/DDBJ databases">
        <authorList>
            <person name="Allen C."/>
            <person name="Tagirdzhanova G."/>
        </authorList>
    </citation>
    <scope>NUCLEOTIDE SEQUENCE [LARGE SCALE GENOMIC DNA]</scope>
    <source>
        <strain evidence="5 6">CBS 573.63</strain>
    </source>
</reference>
<feature type="compositionally biased region" description="Basic and acidic residues" evidence="2">
    <location>
        <begin position="7"/>
        <end position="16"/>
    </location>
</feature>
<feature type="compositionally biased region" description="Polar residues" evidence="2">
    <location>
        <begin position="116"/>
        <end position="134"/>
    </location>
</feature>
<dbReference type="SMART" id="SM00233">
    <property type="entry name" value="PH"/>
    <property type="match status" value="1"/>
</dbReference>
<feature type="region of interest" description="Disordered" evidence="2">
    <location>
        <begin position="1"/>
        <end position="22"/>
    </location>
</feature>
<comment type="caution">
    <text evidence="5">The sequence shown here is derived from an EMBL/GenBank/DDBJ whole genome shotgun (WGS) entry which is preliminary data.</text>
</comment>
<feature type="region of interest" description="Disordered" evidence="2">
    <location>
        <begin position="732"/>
        <end position="757"/>
    </location>
</feature>
<feature type="region of interest" description="Disordered" evidence="2">
    <location>
        <begin position="1371"/>
        <end position="1394"/>
    </location>
</feature>
<dbReference type="InterPro" id="IPR001849">
    <property type="entry name" value="PH_domain"/>
</dbReference>
<gene>
    <name evidence="5" type="primary">BEM3</name>
    <name evidence="5" type="ORF">SEPCBS57363_002517</name>
</gene>
<feature type="domain" description="PH" evidence="3">
    <location>
        <begin position="683"/>
        <end position="804"/>
    </location>
</feature>
<feature type="compositionally biased region" description="Polar residues" evidence="2">
    <location>
        <begin position="462"/>
        <end position="489"/>
    </location>
</feature>
<evidence type="ECO:0000313" key="6">
    <source>
        <dbReference type="Proteomes" id="UP001642501"/>
    </source>
</evidence>
<feature type="region of interest" description="Disordered" evidence="2">
    <location>
        <begin position="952"/>
        <end position="986"/>
    </location>
</feature>
<feature type="region of interest" description="Disordered" evidence="2">
    <location>
        <begin position="811"/>
        <end position="913"/>
    </location>
</feature>
<dbReference type="Gene3D" id="2.30.29.30">
    <property type="entry name" value="Pleckstrin-homology domain (PH domain)/Phosphotyrosine-binding domain (PTB)"/>
    <property type="match status" value="1"/>
</dbReference>
<evidence type="ECO:0000256" key="1">
    <source>
        <dbReference type="ARBA" id="ARBA00022468"/>
    </source>
</evidence>
<evidence type="ECO:0000259" key="3">
    <source>
        <dbReference type="PROSITE" id="PS50003"/>
    </source>
</evidence>
<feature type="compositionally biased region" description="Acidic residues" evidence="2">
    <location>
        <begin position="287"/>
        <end position="297"/>
    </location>
</feature>
<name>A0ABP0DJ17_9PEZI</name>
<dbReference type="Pfam" id="PF00620">
    <property type="entry name" value="RhoGAP"/>
    <property type="match status" value="1"/>
</dbReference>
<feature type="region of interest" description="Disordered" evidence="2">
    <location>
        <begin position="408"/>
        <end position="511"/>
    </location>
</feature>
<feature type="compositionally biased region" description="Low complexity" evidence="2">
    <location>
        <begin position="1301"/>
        <end position="1313"/>
    </location>
</feature>
<feature type="compositionally biased region" description="Basic residues" evidence="2">
    <location>
        <begin position="838"/>
        <end position="852"/>
    </location>
</feature>
<dbReference type="Proteomes" id="UP001642501">
    <property type="component" value="Unassembled WGS sequence"/>
</dbReference>
<feature type="compositionally biased region" description="Low complexity" evidence="2">
    <location>
        <begin position="408"/>
        <end position="424"/>
    </location>
</feature>
<organism evidence="5 6">
    <name type="scientific">Sporothrix epigloea</name>
    <dbReference type="NCBI Taxonomy" id="1892477"/>
    <lineage>
        <taxon>Eukaryota</taxon>
        <taxon>Fungi</taxon>
        <taxon>Dikarya</taxon>
        <taxon>Ascomycota</taxon>
        <taxon>Pezizomycotina</taxon>
        <taxon>Sordariomycetes</taxon>
        <taxon>Sordariomycetidae</taxon>
        <taxon>Ophiostomatales</taxon>
        <taxon>Ophiostomataceae</taxon>
        <taxon>Sporothrix</taxon>
    </lineage>
</organism>
<dbReference type="SUPFAM" id="SSF48350">
    <property type="entry name" value="GTPase activation domain, GAP"/>
    <property type="match status" value="1"/>
</dbReference>
<dbReference type="InterPro" id="IPR008936">
    <property type="entry name" value="Rho_GTPase_activation_prot"/>
</dbReference>
<proteinExistence type="predicted"/>
<feature type="compositionally biased region" description="Polar residues" evidence="2">
    <location>
        <begin position="496"/>
        <end position="507"/>
    </location>
</feature>
<feature type="compositionally biased region" description="Low complexity" evidence="2">
    <location>
        <begin position="964"/>
        <end position="983"/>
    </location>
</feature>
<dbReference type="Gene3D" id="1.10.555.10">
    <property type="entry name" value="Rho GTPase activation protein"/>
    <property type="match status" value="1"/>
</dbReference>
<evidence type="ECO:0000256" key="2">
    <source>
        <dbReference type="SAM" id="MobiDB-lite"/>
    </source>
</evidence>
<sequence>MSPSSSTRKDSKDGATTHDIPSIIRAAGSAEAVIEHLLKEKQAQSQQNAQLWRLVDKQRAMILGLNKDLERALKDKEKYRKKLKELLPDQGRPDASLMLDTPMRQTLKASLTNGSLTGIATSDSTSSFGSTNRIATEDIPSYPSGAKAPSTQSPVDVPVVDGFMTPPDDRLTKMATSTAGEISKPVLLSVPRSQDHDSNNLTIEGEGCAADATHNMANVANDVSINFSLPPSRSLPSRPPQIPPPQVPDAVANDESVLPHSPGPVPPPRKPPLATYRDLHSGSASPVDDEVLESDSDYDSLLEVKEITEKENRGRRRTREEDDRVREILAIQEAEKRSLSKKNKESYSADGEPIPASKPSTASDTAPPSLMLSRASLKPSNSPGKALDIDDEIVHNVVIVEKSLSAPLYSPGLPSSPSPAGALSRTSTNSSYLSPRIGGNFGAAPLLPRPPRQPIPLPPNMALQNASLGENSALPSPKPSTIMQKSSEAASLGIPLSSSTQSANSHESQSERRRIFKGFVTEEFPDLLLPPNALPSIEIKMASSRMKPSRASLMSLTQLEDDPVFTLAIFSRADGGELWRVEKNTTSLARLDQRLKQCSRFTAKTPDRSLFSGHAPAKLDARRQALNMYLDEVVNTQLDINTAIDLCRYLSTNTLPPNTDQTGSTSADMQKDDQIGMASSGDRPVMSGYLTKRGKNFGGWKVRYFVLHGPHLKYYEAPGGAHLGTIKLQNAQIRKQSKSNDTASPLGGSTNNNASDDLDDQYRHAFLILEPKKKDPTALTKHVLCAESDHERGQWVECLLQLSDYREDDDDAATIAPGTMDPDSLHAPNDTTPSGVAAKKKKHSQSKKHLQKHQSSPTLSQSNSKDGLIGVSYETTQAGETPHGAPGNRQRRNSQDLDAPQSSQSPFSISAPRDLQVITDSSGWGGRALLSGSLAPPTVEEKKARKRSFFGFGTKTRTSSDGPSDSLFGDSNSSSPAGSAFSNGGAGGPTRQVFGAPLAEAVRYNAPVDVDVPLPAVVYRCIQYLEARNAVYEEGIFRLSGSNVLIKQLRERFNNESDVNLLADTSYPDIHAVASLLKMYLRELPTTILTRDLHMQFLSVTEMADHDEKLSALAELATHLPQANSTLLKYLISFLIRIINNSDRNKMTARNVGIVFSPTLNIPASVFALLLQHYESVFGIKPEDYELPASMSDDPTPTRRPSLSSMSTATTVDLPQRPSTSYTMGDSPHRQNLSDATKNGIANSSGRNTQTPPPAWASPVAQLHSRSTPTPPLAQQLPSSPLAKPQQRQQRMTMYEPHHPSQQQGSSQVSQQSAYGGGFVLPAGYDVARAPLSKPELDLTGHDRLLYERPINGGLAAYERNARRESAILPTNPAINHEQQQQGAGSCLGPSNRY</sequence>
<dbReference type="PANTHER" id="PTHR23176">
    <property type="entry name" value="RHO/RAC/CDC GTPASE-ACTIVATING PROTEIN"/>
    <property type="match status" value="1"/>
</dbReference>
<feature type="region of interest" description="Disordered" evidence="2">
    <location>
        <begin position="116"/>
        <end position="159"/>
    </location>
</feature>
<feature type="region of interest" description="Disordered" evidence="2">
    <location>
        <begin position="230"/>
        <end position="297"/>
    </location>
</feature>
<feature type="compositionally biased region" description="Low complexity" evidence="2">
    <location>
        <begin position="1273"/>
        <end position="1283"/>
    </location>
</feature>
<feature type="compositionally biased region" description="Pro residues" evidence="2">
    <location>
        <begin position="261"/>
        <end position="271"/>
    </location>
</feature>
<dbReference type="PROSITE" id="PS50003">
    <property type="entry name" value="PH_DOMAIN"/>
    <property type="match status" value="1"/>
</dbReference>
<feature type="compositionally biased region" description="Pro residues" evidence="2">
    <location>
        <begin position="447"/>
        <end position="459"/>
    </location>
</feature>
<feature type="compositionally biased region" description="Pro residues" evidence="2">
    <location>
        <begin position="237"/>
        <end position="247"/>
    </location>
</feature>
<dbReference type="EMBL" id="CAWUOM010000033">
    <property type="protein sequence ID" value="CAK7267282.1"/>
    <property type="molecule type" value="Genomic_DNA"/>
</dbReference>
<evidence type="ECO:0000313" key="5">
    <source>
        <dbReference type="EMBL" id="CAK7267282.1"/>
    </source>
</evidence>
<feature type="compositionally biased region" description="Basic and acidic residues" evidence="2">
    <location>
        <begin position="336"/>
        <end position="347"/>
    </location>
</feature>
<feature type="region of interest" description="Disordered" evidence="2">
    <location>
        <begin position="336"/>
        <end position="384"/>
    </location>
</feature>
<dbReference type="InterPro" id="IPR011993">
    <property type="entry name" value="PH-like_dom_sf"/>
</dbReference>
<dbReference type="SMART" id="SM00324">
    <property type="entry name" value="RhoGAP"/>
    <property type="match status" value="1"/>
</dbReference>
<protein>
    <submittedName>
        <fullName evidence="5">Rho GTPase activating protein</fullName>
    </submittedName>
</protein>
<dbReference type="SUPFAM" id="SSF50729">
    <property type="entry name" value="PH domain-like"/>
    <property type="match status" value="1"/>
</dbReference>